<dbReference type="Proteomes" id="UP000050640">
    <property type="component" value="Unplaced"/>
</dbReference>
<reference evidence="2" key="1">
    <citation type="submission" date="2017-02" db="UniProtKB">
        <authorList>
            <consortium name="WormBaseParasite"/>
        </authorList>
    </citation>
    <scope>IDENTIFICATION</scope>
</reference>
<protein>
    <submittedName>
        <fullName evidence="2">Uncharacterized protein</fullName>
    </submittedName>
</protein>
<name>A0A0R3RN41_9BILA</name>
<organism evidence="1 2">
    <name type="scientific">Elaeophora elaphi</name>
    <dbReference type="NCBI Taxonomy" id="1147741"/>
    <lineage>
        <taxon>Eukaryota</taxon>
        <taxon>Metazoa</taxon>
        <taxon>Ecdysozoa</taxon>
        <taxon>Nematoda</taxon>
        <taxon>Chromadorea</taxon>
        <taxon>Rhabditida</taxon>
        <taxon>Spirurina</taxon>
        <taxon>Spiruromorpha</taxon>
        <taxon>Filarioidea</taxon>
        <taxon>Onchocercidae</taxon>
        <taxon>Elaeophora</taxon>
    </lineage>
</organism>
<dbReference type="WBParaSite" id="EEL_0000290101-mRNA-1">
    <property type="protein sequence ID" value="EEL_0000290101-mRNA-1"/>
    <property type="gene ID" value="EEL_0000290101"/>
</dbReference>
<evidence type="ECO:0000313" key="1">
    <source>
        <dbReference type="Proteomes" id="UP000050640"/>
    </source>
</evidence>
<sequence length="87" mass="9262">MISELLHDGNDNSTQSNSFRLKNTVGTMLAERIKTGSDMLRGSDEQKQTVPAAAIDAGIGGSSGTTKQLMQHRFSVNDILSPLNSIG</sequence>
<keyword evidence="1" id="KW-1185">Reference proteome</keyword>
<evidence type="ECO:0000313" key="2">
    <source>
        <dbReference type="WBParaSite" id="EEL_0000290101-mRNA-1"/>
    </source>
</evidence>
<accession>A0A0R3RN41</accession>
<dbReference type="AlphaFoldDB" id="A0A0R3RN41"/>
<proteinExistence type="predicted"/>